<evidence type="ECO:0000313" key="2">
    <source>
        <dbReference type="Proteomes" id="UP000789405"/>
    </source>
</evidence>
<protein>
    <submittedName>
        <fullName evidence="1">12984_t:CDS:1</fullName>
    </submittedName>
</protein>
<feature type="non-terminal residue" evidence="1">
    <location>
        <position position="157"/>
    </location>
</feature>
<keyword evidence="2" id="KW-1185">Reference proteome</keyword>
<dbReference type="Proteomes" id="UP000789405">
    <property type="component" value="Unassembled WGS sequence"/>
</dbReference>
<dbReference type="AlphaFoldDB" id="A0A9N9PAI8"/>
<gene>
    <name evidence="1" type="ORF">DERYTH_LOCUS24413</name>
</gene>
<reference evidence="1" key="1">
    <citation type="submission" date="2021-06" db="EMBL/GenBank/DDBJ databases">
        <authorList>
            <person name="Kallberg Y."/>
            <person name="Tangrot J."/>
            <person name="Rosling A."/>
        </authorList>
    </citation>
    <scope>NUCLEOTIDE SEQUENCE</scope>
    <source>
        <strain evidence="1">MA453B</strain>
    </source>
</reference>
<feature type="non-terminal residue" evidence="1">
    <location>
        <position position="1"/>
    </location>
</feature>
<name>A0A9N9PAI8_9GLOM</name>
<dbReference type="EMBL" id="CAJVPY010040903">
    <property type="protein sequence ID" value="CAG8806159.1"/>
    <property type="molecule type" value="Genomic_DNA"/>
</dbReference>
<sequence>NIVGFLNECEKRQFNEFDENISYYVSCLEAISKEEGPRSKKAQALLDRYKKASTGFWGGKWVAKDSLRFFVTGGIEAQDSKPDYKIARNWESEHTKKQVHLYNPTFVGQGIGTISGGTSGTINGLIVESSKRETPVPENQDYNEVHKRAKIEDWFRP</sequence>
<evidence type="ECO:0000313" key="1">
    <source>
        <dbReference type="EMBL" id="CAG8806159.1"/>
    </source>
</evidence>
<accession>A0A9N9PAI8</accession>
<dbReference type="OrthoDB" id="2438200at2759"/>
<proteinExistence type="predicted"/>
<comment type="caution">
    <text evidence="1">The sequence shown here is derived from an EMBL/GenBank/DDBJ whole genome shotgun (WGS) entry which is preliminary data.</text>
</comment>
<organism evidence="1 2">
    <name type="scientific">Dentiscutata erythropus</name>
    <dbReference type="NCBI Taxonomy" id="1348616"/>
    <lineage>
        <taxon>Eukaryota</taxon>
        <taxon>Fungi</taxon>
        <taxon>Fungi incertae sedis</taxon>
        <taxon>Mucoromycota</taxon>
        <taxon>Glomeromycotina</taxon>
        <taxon>Glomeromycetes</taxon>
        <taxon>Diversisporales</taxon>
        <taxon>Gigasporaceae</taxon>
        <taxon>Dentiscutata</taxon>
    </lineage>
</organism>